<organism evidence="2 3">
    <name type="scientific">Serendipita vermifera MAFF 305830</name>
    <dbReference type="NCBI Taxonomy" id="933852"/>
    <lineage>
        <taxon>Eukaryota</taxon>
        <taxon>Fungi</taxon>
        <taxon>Dikarya</taxon>
        <taxon>Basidiomycota</taxon>
        <taxon>Agaricomycotina</taxon>
        <taxon>Agaricomycetes</taxon>
        <taxon>Sebacinales</taxon>
        <taxon>Serendipitaceae</taxon>
        <taxon>Serendipita</taxon>
    </lineage>
</organism>
<reference evidence="3" key="2">
    <citation type="submission" date="2015-01" db="EMBL/GenBank/DDBJ databases">
        <title>Evolutionary Origins and Diversification of the Mycorrhizal Mutualists.</title>
        <authorList>
            <consortium name="DOE Joint Genome Institute"/>
            <consortium name="Mycorrhizal Genomics Consortium"/>
            <person name="Kohler A."/>
            <person name="Kuo A."/>
            <person name="Nagy L.G."/>
            <person name="Floudas D."/>
            <person name="Copeland A."/>
            <person name="Barry K.W."/>
            <person name="Cichocki N."/>
            <person name="Veneault-Fourrey C."/>
            <person name="LaButti K."/>
            <person name="Lindquist E.A."/>
            <person name="Lipzen A."/>
            <person name="Lundell T."/>
            <person name="Morin E."/>
            <person name="Murat C."/>
            <person name="Riley R."/>
            <person name="Ohm R."/>
            <person name="Sun H."/>
            <person name="Tunlid A."/>
            <person name="Henrissat B."/>
            <person name="Grigoriev I.V."/>
            <person name="Hibbett D.S."/>
            <person name="Martin F."/>
        </authorList>
    </citation>
    <scope>NUCLEOTIDE SEQUENCE [LARGE SCALE GENOMIC DNA]</scope>
    <source>
        <strain evidence="3">MAFF 305830</strain>
    </source>
</reference>
<dbReference type="Proteomes" id="UP000054097">
    <property type="component" value="Unassembled WGS sequence"/>
</dbReference>
<accession>A0A0C3AI11</accession>
<feature type="region of interest" description="Disordered" evidence="1">
    <location>
        <begin position="23"/>
        <end position="48"/>
    </location>
</feature>
<reference evidence="2 3" key="1">
    <citation type="submission" date="2014-04" db="EMBL/GenBank/DDBJ databases">
        <authorList>
            <consortium name="DOE Joint Genome Institute"/>
            <person name="Kuo A."/>
            <person name="Zuccaro A."/>
            <person name="Kohler A."/>
            <person name="Nagy L.G."/>
            <person name="Floudas D."/>
            <person name="Copeland A."/>
            <person name="Barry K.W."/>
            <person name="Cichocki N."/>
            <person name="Veneault-Fourrey C."/>
            <person name="LaButti K."/>
            <person name="Lindquist E.A."/>
            <person name="Lipzen A."/>
            <person name="Lundell T."/>
            <person name="Morin E."/>
            <person name="Murat C."/>
            <person name="Sun H."/>
            <person name="Tunlid A."/>
            <person name="Henrissat B."/>
            <person name="Grigoriev I.V."/>
            <person name="Hibbett D.S."/>
            <person name="Martin F."/>
            <person name="Nordberg H.P."/>
            <person name="Cantor M.N."/>
            <person name="Hua S.X."/>
        </authorList>
    </citation>
    <scope>NUCLEOTIDE SEQUENCE [LARGE SCALE GENOMIC DNA]</scope>
    <source>
        <strain evidence="2 3">MAFF 305830</strain>
    </source>
</reference>
<gene>
    <name evidence="2" type="ORF">M408DRAFT_180648</name>
</gene>
<sequence>MKCDGDSAHLCGGPVRLNVYQKAAAPPAPPAPPAPAPPAPPAPAPPATSATQYRIRIMKLDGTRLGYVRQRLADSGFPTLTRDVLQAAAYKLEGPIAADGFFDLRQIDPVVPTYPYFGAYHIMENGQWIDYVKHTPEGSTPQKLGSNFDAGSAVESRIWKKDPTTSQLSQVWVRSDGSSQQVFQVYAAPEGDPEYAGFMAMFDTSEVAQTSLVKFYLEGIHIARAT</sequence>
<dbReference type="HOGENOM" id="CLU_1225434_0_0_1"/>
<evidence type="ECO:0000313" key="2">
    <source>
        <dbReference type="EMBL" id="KIM19714.1"/>
    </source>
</evidence>
<evidence type="ECO:0000313" key="3">
    <source>
        <dbReference type="Proteomes" id="UP000054097"/>
    </source>
</evidence>
<proteinExistence type="predicted"/>
<protein>
    <submittedName>
        <fullName evidence="2">Uncharacterized protein</fullName>
    </submittedName>
</protein>
<dbReference type="EMBL" id="KN824565">
    <property type="protein sequence ID" value="KIM19714.1"/>
    <property type="molecule type" value="Genomic_DNA"/>
</dbReference>
<keyword evidence="3" id="KW-1185">Reference proteome</keyword>
<feature type="compositionally biased region" description="Pro residues" evidence="1">
    <location>
        <begin position="26"/>
        <end position="46"/>
    </location>
</feature>
<name>A0A0C3AI11_SERVB</name>
<dbReference type="AlphaFoldDB" id="A0A0C3AI11"/>
<evidence type="ECO:0000256" key="1">
    <source>
        <dbReference type="SAM" id="MobiDB-lite"/>
    </source>
</evidence>